<dbReference type="AlphaFoldDB" id="A0A099IA77"/>
<dbReference type="RefSeq" id="WP_008818394.1">
    <property type="nucleotide sequence ID" value="NZ_AP025565.1"/>
</dbReference>
<dbReference type="Pfam" id="PF25583">
    <property type="entry name" value="WCX"/>
    <property type="match status" value="1"/>
</dbReference>
<reference evidence="3 6" key="1">
    <citation type="submission" date="2014-08" db="EMBL/GenBank/DDBJ databases">
        <title>Clostridium innocuum, an unnegligible vancomycin-resistant pathogen causing extra-intestinal infections.</title>
        <authorList>
            <person name="Feng Y."/>
            <person name="Chiu C.-H."/>
        </authorList>
    </citation>
    <scope>NUCLEOTIDE SEQUENCE [LARGE SCALE GENOMIC DNA]</scope>
    <source>
        <strain evidence="3 6">AN88</strain>
    </source>
</reference>
<evidence type="ECO:0000313" key="5">
    <source>
        <dbReference type="EMBL" id="MZH55920.1"/>
    </source>
</evidence>
<dbReference type="PANTHER" id="PTHR34580:SF1">
    <property type="entry name" value="PROTEIN PAFC"/>
    <property type="match status" value="1"/>
</dbReference>
<dbReference type="EMBL" id="JAKTMA010000022">
    <property type="protein sequence ID" value="MCR0233672.1"/>
    <property type="molecule type" value="Genomic_DNA"/>
</dbReference>
<comment type="caution">
    <text evidence="3">The sequence shown here is derived from an EMBL/GenBank/DDBJ whole genome shotgun (WGS) entry which is preliminary data.</text>
</comment>
<sequence>MEDSRMSAIAILYILKEYSDEAHPLSSNACIPLLEQVYDIKINRGTLSAYIKQLRNFGIDIQTTNRGYYLIDRDLEKSEVHVLCNLIHSSHFICDSSSFQLIDKLLKTQSRYHRKDFKNAVYIQNSRKTKNRQLFLNVDILLEAIQENKMIQMYYLTYNLKKELIRKREKPYFLHPYYIVEENGNLYLICKTDKHDDFTHYRIDRMQDIRKLDTSADALRNSFDPYAYSKTKMYMYSGEPVAVFLRCHKMILNDVIDQFGQEIILQETKGSDYFIARIYSTETGIMYYAMQYALYCEILEPSELRERVRNNLRKALSVYEKDKA</sequence>
<organism evidence="3 6">
    <name type="scientific">Clostridium innocuum</name>
    <dbReference type="NCBI Taxonomy" id="1522"/>
    <lineage>
        <taxon>Bacteria</taxon>
        <taxon>Bacillati</taxon>
        <taxon>Bacillota</taxon>
        <taxon>Clostridia</taxon>
        <taxon>Eubacteriales</taxon>
        <taxon>Clostridiaceae</taxon>
        <taxon>Clostridium</taxon>
    </lineage>
</organism>
<dbReference type="EMBL" id="JQIF01000016">
    <property type="protein sequence ID" value="KGJ54471.1"/>
    <property type="molecule type" value="Genomic_DNA"/>
</dbReference>
<dbReference type="PANTHER" id="PTHR34580">
    <property type="match status" value="1"/>
</dbReference>
<dbReference type="Proteomes" id="UP000030008">
    <property type="component" value="Unassembled WGS sequence"/>
</dbReference>
<dbReference type="Proteomes" id="UP001203972">
    <property type="component" value="Unassembled WGS sequence"/>
</dbReference>
<evidence type="ECO:0000313" key="3">
    <source>
        <dbReference type="EMBL" id="KGJ54471.1"/>
    </source>
</evidence>
<evidence type="ECO:0000313" key="4">
    <source>
        <dbReference type="EMBL" id="MCR0233672.1"/>
    </source>
</evidence>
<dbReference type="Proteomes" id="UP000604383">
    <property type="component" value="Unassembled WGS sequence"/>
</dbReference>
<accession>A0A099IA77</accession>
<reference evidence="5" key="2">
    <citation type="journal article" date="2019" name="Nat. Med.">
        <title>A library of human gut bacterial isolates paired with longitudinal multiomics data enables mechanistic microbiome research.</title>
        <authorList>
            <person name="Poyet M."/>
            <person name="Groussin M."/>
            <person name="Gibbons S.M."/>
            <person name="Avila-Pacheco J."/>
            <person name="Jiang X."/>
            <person name="Kearney S.M."/>
            <person name="Perrotta A.R."/>
            <person name="Berdy B."/>
            <person name="Zhao S."/>
            <person name="Lieberman T.D."/>
            <person name="Swanson P.K."/>
            <person name="Smith M."/>
            <person name="Roesemann S."/>
            <person name="Alexander J.E."/>
            <person name="Rich S.A."/>
            <person name="Livny J."/>
            <person name="Vlamakis H."/>
            <person name="Clish C."/>
            <person name="Bullock K."/>
            <person name="Deik A."/>
            <person name="Scott J."/>
            <person name="Pierce K.A."/>
            <person name="Xavier R.J."/>
            <person name="Alm E.J."/>
        </authorList>
    </citation>
    <scope>NUCLEOTIDE SEQUENCE</scope>
    <source>
        <strain evidence="5">BIOML-A12</strain>
    </source>
</reference>
<dbReference type="InterPro" id="IPR057727">
    <property type="entry name" value="WCX_dom"/>
</dbReference>
<dbReference type="PROSITE" id="PS52050">
    <property type="entry name" value="WYL"/>
    <property type="match status" value="1"/>
</dbReference>
<protein>
    <submittedName>
        <fullName evidence="4">WYL domain-containing protein</fullName>
    </submittedName>
</protein>
<proteinExistence type="predicted"/>
<gene>
    <name evidence="3" type="ORF">CIAN88_03800</name>
    <name evidence="5" type="ORF">GT664_09145</name>
    <name evidence="4" type="ORF">MKC95_12925</name>
</gene>
<feature type="domain" description="WYL" evidence="1">
    <location>
        <begin position="138"/>
        <end position="210"/>
    </location>
</feature>
<reference evidence="4" key="3">
    <citation type="journal article" date="2022" name="Clin. Infect. Dis.">
        <title>Association between Clostridium innocuum and antibiotic-associated diarrhea in adults and children: A cross-sectional study and comparative genomics analysis.</title>
        <authorList>
            <person name="Cherny K.E."/>
            <person name="Muscat E.B."/>
            <person name="Balaji A."/>
            <person name="Mukherjee J."/>
            <person name="Ozer E.A."/>
            <person name="Angarone M.P."/>
            <person name="Hauser A.R."/>
            <person name="Sichel J.S."/>
            <person name="Amponsah E."/>
            <person name="Kociolek L.K."/>
        </authorList>
    </citation>
    <scope>NUCLEOTIDE SEQUENCE</scope>
    <source>
        <strain evidence="4">NU1-AC-029v</strain>
    </source>
</reference>
<name>A0A099IA77_CLOIN</name>
<dbReference type="EMBL" id="WWTN01000012">
    <property type="protein sequence ID" value="MZH55920.1"/>
    <property type="molecule type" value="Genomic_DNA"/>
</dbReference>
<evidence type="ECO:0000313" key="6">
    <source>
        <dbReference type="Proteomes" id="UP000030008"/>
    </source>
</evidence>
<dbReference type="InterPro" id="IPR026881">
    <property type="entry name" value="WYL_dom"/>
</dbReference>
<evidence type="ECO:0000259" key="2">
    <source>
        <dbReference type="Pfam" id="PF25583"/>
    </source>
</evidence>
<evidence type="ECO:0000259" key="1">
    <source>
        <dbReference type="Pfam" id="PF13280"/>
    </source>
</evidence>
<dbReference type="InterPro" id="IPR051534">
    <property type="entry name" value="CBASS_pafABC_assoc_protein"/>
</dbReference>
<feature type="domain" description="WCX" evidence="2">
    <location>
        <begin position="249"/>
        <end position="316"/>
    </location>
</feature>
<dbReference type="Pfam" id="PF13280">
    <property type="entry name" value="WYL"/>
    <property type="match status" value="1"/>
</dbReference>